<name>A0A179F122_METCM</name>
<evidence type="ECO:0000256" key="4">
    <source>
        <dbReference type="SAM" id="MobiDB-lite"/>
    </source>
</evidence>
<accession>A0A179F122</accession>
<keyword evidence="2" id="KW-0479">Metal-binding</keyword>
<dbReference type="AlphaFoldDB" id="A0A179F122"/>
<dbReference type="InterPro" id="IPR015813">
    <property type="entry name" value="Pyrv/PenolPyrv_kinase-like_dom"/>
</dbReference>
<keyword evidence="3 6" id="KW-0456">Lyase</keyword>
<proteinExistence type="inferred from homology"/>
<dbReference type="GO" id="GO:0016832">
    <property type="term" value="F:aldehyde-lyase activity"/>
    <property type="evidence" value="ECO:0007669"/>
    <property type="project" value="TreeGrafter"/>
</dbReference>
<evidence type="ECO:0000259" key="5">
    <source>
        <dbReference type="Pfam" id="PF03328"/>
    </source>
</evidence>
<dbReference type="Pfam" id="PF03328">
    <property type="entry name" value="HpcH_HpaI"/>
    <property type="match status" value="1"/>
</dbReference>
<reference evidence="6 7" key="1">
    <citation type="journal article" date="2016" name="PLoS Pathog.">
        <title>Biosynthesis of antibiotic leucinostatins in bio-control fungus Purpureocillium lilacinum and their inhibition on phytophthora revealed by genome mining.</title>
        <authorList>
            <person name="Wang G."/>
            <person name="Liu Z."/>
            <person name="Lin R."/>
            <person name="Li E."/>
            <person name="Mao Z."/>
            <person name="Ling J."/>
            <person name="Yang Y."/>
            <person name="Yin W.B."/>
            <person name="Xie B."/>
        </authorList>
    </citation>
    <scope>NUCLEOTIDE SEQUENCE [LARGE SCALE GENOMIC DNA]</scope>
    <source>
        <strain evidence="6">170</strain>
    </source>
</reference>
<dbReference type="SUPFAM" id="SSF51621">
    <property type="entry name" value="Phosphoenolpyruvate/pyruvate domain"/>
    <property type="match status" value="1"/>
</dbReference>
<gene>
    <name evidence="6" type="ORF">VFPPC_10185</name>
</gene>
<dbReference type="Proteomes" id="UP000078397">
    <property type="component" value="Unassembled WGS sequence"/>
</dbReference>
<dbReference type="InterPro" id="IPR050251">
    <property type="entry name" value="HpcH-HpaI_aldolase"/>
</dbReference>
<evidence type="ECO:0000256" key="1">
    <source>
        <dbReference type="ARBA" id="ARBA00005568"/>
    </source>
</evidence>
<dbReference type="PANTHER" id="PTHR30502">
    <property type="entry name" value="2-KETO-3-DEOXY-L-RHAMNONATE ALDOLASE"/>
    <property type="match status" value="1"/>
</dbReference>
<evidence type="ECO:0000313" key="6">
    <source>
        <dbReference type="EMBL" id="OAQ59154.1"/>
    </source>
</evidence>
<evidence type="ECO:0000256" key="2">
    <source>
        <dbReference type="ARBA" id="ARBA00022723"/>
    </source>
</evidence>
<dbReference type="PANTHER" id="PTHR30502:SF0">
    <property type="entry name" value="PHOSPHOENOLPYRUVATE CARBOXYLASE FAMILY PROTEIN"/>
    <property type="match status" value="1"/>
</dbReference>
<comment type="similarity">
    <text evidence="1">Belongs to the HpcH/HpaI aldolase family.</text>
</comment>
<dbReference type="InterPro" id="IPR040442">
    <property type="entry name" value="Pyrv_kinase-like_dom_sf"/>
</dbReference>
<evidence type="ECO:0000256" key="3">
    <source>
        <dbReference type="ARBA" id="ARBA00023239"/>
    </source>
</evidence>
<comment type="caution">
    <text evidence="6">The sequence shown here is derived from an EMBL/GenBank/DDBJ whole genome shotgun (WGS) entry which is preliminary data.</text>
</comment>
<dbReference type="OrthoDB" id="1621678at2759"/>
<dbReference type="Gene3D" id="3.20.20.60">
    <property type="entry name" value="Phosphoenolpyruvate-binding domains"/>
    <property type="match status" value="1"/>
</dbReference>
<dbReference type="InterPro" id="IPR005000">
    <property type="entry name" value="Aldolase/citrate-lyase_domain"/>
</dbReference>
<evidence type="ECO:0000313" key="7">
    <source>
        <dbReference type="Proteomes" id="UP000078397"/>
    </source>
</evidence>
<keyword evidence="7" id="KW-1185">Reference proteome</keyword>
<feature type="region of interest" description="Disordered" evidence="4">
    <location>
        <begin position="278"/>
        <end position="300"/>
    </location>
</feature>
<dbReference type="GO" id="GO:0005737">
    <property type="term" value="C:cytoplasm"/>
    <property type="evidence" value="ECO:0007669"/>
    <property type="project" value="TreeGrafter"/>
</dbReference>
<feature type="domain" description="HpcH/HpaI aldolase/citrate lyase" evidence="5">
    <location>
        <begin position="33"/>
        <end position="266"/>
    </location>
</feature>
<feature type="compositionally biased region" description="Polar residues" evidence="4">
    <location>
        <begin position="288"/>
        <end position="300"/>
    </location>
</feature>
<dbReference type="STRING" id="1380566.A0A179F122"/>
<sequence>MTDICHSGITKDGQTRLKSSLIRAQLGGTPSVGQWLQFQGHQLASMVASLGPDWVLVDCEHGGLDDSSMHASVRAIAAAGASPIVRILGPEAWMIKRALDCGAHGIMVPMVETAAQAEFVAKASRYPHAASGHPDGFRGTGGLFAPAAWGMGVDYARYVTSVNKELIVIVQIETAEGVRNCEDIAATPGIDALFVGPNDLAASMGFLGQDHTQSSEVQEATAKVLQAAKNAGKFAGHFALSAEAAAARVRQGWDFVNCGADTVAIISWMSNEMKKLSESHEGNAAKQVKTNGKTGMNGYS</sequence>
<organism evidence="6 7">
    <name type="scientific">Pochonia chlamydosporia 170</name>
    <dbReference type="NCBI Taxonomy" id="1380566"/>
    <lineage>
        <taxon>Eukaryota</taxon>
        <taxon>Fungi</taxon>
        <taxon>Dikarya</taxon>
        <taxon>Ascomycota</taxon>
        <taxon>Pezizomycotina</taxon>
        <taxon>Sordariomycetes</taxon>
        <taxon>Hypocreomycetidae</taxon>
        <taxon>Hypocreales</taxon>
        <taxon>Clavicipitaceae</taxon>
        <taxon>Pochonia</taxon>
    </lineage>
</organism>
<dbReference type="KEGG" id="pchm:VFPPC_10185"/>
<dbReference type="EMBL" id="LSBJ02000010">
    <property type="protein sequence ID" value="OAQ59154.1"/>
    <property type="molecule type" value="Genomic_DNA"/>
</dbReference>
<dbReference type="RefSeq" id="XP_018137209.1">
    <property type="nucleotide sequence ID" value="XM_018288601.1"/>
</dbReference>
<protein>
    <submittedName>
        <fullName evidence="6">Aldolase citrate lyase family protein</fullName>
    </submittedName>
</protein>
<dbReference type="GeneID" id="28852595"/>
<dbReference type="GO" id="GO:0046872">
    <property type="term" value="F:metal ion binding"/>
    <property type="evidence" value="ECO:0007669"/>
    <property type="project" value="UniProtKB-KW"/>
</dbReference>